<dbReference type="SUPFAM" id="SSF50447">
    <property type="entry name" value="Translation proteins"/>
    <property type="match status" value="1"/>
</dbReference>
<comment type="subcellular location">
    <subcellularLocation>
        <location evidence="5">Cytoplasm</location>
    </subcellularLocation>
</comment>
<reference evidence="8 9" key="1">
    <citation type="journal article" date="2024" name="Front. Microbiol.">
        <title>Novel thermophilic genera Geochorda gen. nov. and Carboxydochorda gen. nov. from the deep terrestrial subsurface reveal the ecophysiological diversity in the class Limnochordia.</title>
        <authorList>
            <person name="Karnachuk O.V."/>
            <person name="Lukina A.P."/>
            <person name="Avakyan M.R."/>
            <person name="Kadnikov V.V."/>
            <person name="Begmatov S."/>
            <person name="Beletsky A.V."/>
            <person name="Vlasova K.G."/>
            <person name="Novikov A.A."/>
            <person name="Shcherbakova V.A."/>
            <person name="Mardanov A.V."/>
            <person name="Ravin N.V."/>
        </authorList>
    </citation>
    <scope>NUCLEOTIDE SEQUENCE [LARGE SCALE GENOMIC DNA]</scope>
    <source>
        <strain evidence="8 9">L945</strain>
    </source>
</reference>
<dbReference type="Proteomes" id="UP001332192">
    <property type="component" value="Chromosome"/>
</dbReference>
<dbReference type="InterPro" id="IPR011961">
    <property type="entry name" value="RimM"/>
</dbReference>
<dbReference type="InterPro" id="IPR002676">
    <property type="entry name" value="RimM_N"/>
</dbReference>
<dbReference type="InterPro" id="IPR036976">
    <property type="entry name" value="RimM_N_sf"/>
</dbReference>
<evidence type="ECO:0000313" key="8">
    <source>
        <dbReference type="EMBL" id="WRP18428.1"/>
    </source>
</evidence>
<evidence type="ECO:0000256" key="1">
    <source>
        <dbReference type="ARBA" id="ARBA00022490"/>
    </source>
</evidence>
<keyword evidence="3 5" id="KW-0698">rRNA processing</keyword>
<evidence type="ECO:0000256" key="2">
    <source>
        <dbReference type="ARBA" id="ARBA00022517"/>
    </source>
</evidence>
<dbReference type="InterPro" id="IPR056792">
    <property type="entry name" value="PRC_RimM"/>
</dbReference>
<evidence type="ECO:0000256" key="3">
    <source>
        <dbReference type="ARBA" id="ARBA00022552"/>
    </source>
</evidence>
<dbReference type="InterPro" id="IPR009000">
    <property type="entry name" value="Transl_B-barrel_sf"/>
</dbReference>
<keyword evidence="9" id="KW-1185">Reference proteome</keyword>
<protein>
    <recommendedName>
        <fullName evidence="5">Ribosome maturation factor RimM</fullName>
    </recommendedName>
</protein>
<dbReference type="NCBIfam" id="TIGR02273">
    <property type="entry name" value="16S_RimM"/>
    <property type="match status" value="1"/>
</dbReference>
<feature type="domain" description="RimM N-terminal" evidence="6">
    <location>
        <begin position="2"/>
        <end position="83"/>
    </location>
</feature>
<dbReference type="HAMAP" id="MF_00014">
    <property type="entry name" value="Ribosome_mat_RimM"/>
    <property type="match status" value="1"/>
</dbReference>
<gene>
    <name evidence="5 8" type="primary">rimM</name>
    <name evidence="8" type="ORF">U7230_05330</name>
</gene>
<sequence length="164" mass="17684">MAQVLAPHGIRGEVRCRLLSDDPRRLAAGATGWLRVAGQEPRPARIVASRPGPRGAFLVKFEGVGDRSAAEALRGALLQIPVEQVRPLPEGSFYWFEVVGMEMVDEQGKALGTVSAIVRSAAHDLWEVTPSSGGPSFLVPAVRAFVRSVDRSARRIVVNLPPEL</sequence>
<dbReference type="Pfam" id="PF01782">
    <property type="entry name" value="RimM"/>
    <property type="match status" value="1"/>
</dbReference>
<dbReference type="Pfam" id="PF24986">
    <property type="entry name" value="PRC_RimM"/>
    <property type="match status" value="1"/>
</dbReference>
<evidence type="ECO:0000313" key="9">
    <source>
        <dbReference type="Proteomes" id="UP001332192"/>
    </source>
</evidence>
<evidence type="ECO:0000259" key="6">
    <source>
        <dbReference type="Pfam" id="PF01782"/>
    </source>
</evidence>
<dbReference type="InterPro" id="IPR011033">
    <property type="entry name" value="PRC_barrel-like_sf"/>
</dbReference>
<feature type="domain" description="Ribosome maturation factor RimM PRC barrel" evidence="7">
    <location>
        <begin position="95"/>
        <end position="164"/>
    </location>
</feature>
<organism evidence="8 9">
    <name type="scientific">Carboxydichorda subterranea</name>
    <dbReference type="NCBI Taxonomy" id="3109565"/>
    <lineage>
        <taxon>Bacteria</taxon>
        <taxon>Bacillati</taxon>
        <taxon>Bacillota</taxon>
        <taxon>Limnochordia</taxon>
        <taxon>Limnochordales</taxon>
        <taxon>Geochordaceae</taxon>
        <taxon>Carboxydichorda</taxon>
    </lineage>
</organism>
<keyword evidence="1 5" id="KW-0963">Cytoplasm</keyword>
<dbReference type="PANTHER" id="PTHR33692:SF1">
    <property type="entry name" value="RIBOSOME MATURATION FACTOR RIMM"/>
    <property type="match status" value="1"/>
</dbReference>
<comment type="subunit">
    <text evidence="5">Binds ribosomal protein uS19.</text>
</comment>
<dbReference type="EMBL" id="CP141615">
    <property type="protein sequence ID" value="WRP18428.1"/>
    <property type="molecule type" value="Genomic_DNA"/>
</dbReference>
<name>A0ABZ1C097_9FIRM</name>
<comment type="similarity">
    <text evidence="5">Belongs to the RimM family.</text>
</comment>
<dbReference type="Gene3D" id="2.40.30.60">
    <property type="entry name" value="RimM"/>
    <property type="match status" value="1"/>
</dbReference>
<evidence type="ECO:0000256" key="4">
    <source>
        <dbReference type="ARBA" id="ARBA00023186"/>
    </source>
</evidence>
<dbReference type="SUPFAM" id="SSF50346">
    <property type="entry name" value="PRC-barrel domain"/>
    <property type="match status" value="1"/>
</dbReference>
<comment type="domain">
    <text evidence="5">The PRC barrel domain binds ribosomal protein uS19.</text>
</comment>
<dbReference type="PANTHER" id="PTHR33692">
    <property type="entry name" value="RIBOSOME MATURATION FACTOR RIMM"/>
    <property type="match status" value="1"/>
</dbReference>
<dbReference type="Gene3D" id="2.30.30.240">
    <property type="entry name" value="PRC-barrel domain"/>
    <property type="match status" value="1"/>
</dbReference>
<keyword evidence="2 5" id="KW-0690">Ribosome biogenesis</keyword>
<accession>A0ABZ1C097</accession>
<comment type="function">
    <text evidence="5">An accessory protein needed during the final step in the assembly of 30S ribosomal subunit, possibly for assembly of the head region. Essential for efficient processing of 16S rRNA. May be needed both before and after RbfA during the maturation of 16S rRNA. It has affinity for free ribosomal 30S subunits but not for 70S ribosomes.</text>
</comment>
<evidence type="ECO:0000256" key="5">
    <source>
        <dbReference type="HAMAP-Rule" id="MF_00014"/>
    </source>
</evidence>
<evidence type="ECO:0000259" key="7">
    <source>
        <dbReference type="Pfam" id="PF24986"/>
    </source>
</evidence>
<dbReference type="RefSeq" id="WP_324717701.1">
    <property type="nucleotide sequence ID" value="NZ_CP141615.1"/>
</dbReference>
<keyword evidence="4 5" id="KW-0143">Chaperone</keyword>
<proteinExistence type="inferred from homology"/>